<organism evidence="1 2">
    <name type="scientific">Phocaeicola dorei DSM 17855</name>
    <dbReference type="NCBI Taxonomy" id="483217"/>
    <lineage>
        <taxon>Bacteria</taxon>
        <taxon>Pseudomonadati</taxon>
        <taxon>Bacteroidota</taxon>
        <taxon>Bacteroidia</taxon>
        <taxon>Bacteroidales</taxon>
        <taxon>Bacteroidaceae</taxon>
        <taxon>Phocaeicola</taxon>
    </lineage>
</organism>
<evidence type="ECO:0000313" key="2">
    <source>
        <dbReference type="Proteomes" id="UP000004849"/>
    </source>
</evidence>
<evidence type="ECO:0000313" key="1">
    <source>
        <dbReference type="EMBL" id="EEB26908.1"/>
    </source>
</evidence>
<dbReference type="EMBL" id="ABWZ01000013">
    <property type="protein sequence ID" value="EEB26908.1"/>
    <property type="molecule type" value="Genomic_DNA"/>
</dbReference>
<proteinExistence type="predicted"/>
<sequence length="76" mass="8941">MAPVLGIQGMIKMAVEGVYWRKADRMPHFDFSEEKFMFKRTWQVVFWGTRNYFRHPKTTCHSPEGSGRASLRSRCA</sequence>
<dbReference type="HOGENOM" id="CLU_2646865_0_0_10"/>
<name>B6VT24_9BACT</name>
<protein>
    <submittedName>
        <fullName evidence="1">Uncharacterized protein</fullName>
    </submittedName>
</protein>
<reference evidence="1 2" key="1">
    <citation type="submission" date="2008-10" db="EMBL/GenBank/DDBJ databases">
        <title>Draft genome sequence of Bacteroides dorei (DSM 17855).</title>
        <authorList>
            <person name="Sudarsanam P."/>
            <person name="Ley R."/>
            <person name="Guruge J."/>
            <person name="Turnbaugh P.J."/>
            <person name="Mahowald M."/>
            <person name="Liep D."/>
            <person name="Gordon J."/>
        </authorList>
    </citation>
    <scope>NUCLEOTIDE SEQUENCE [LARGE SCALE GENOMIC DNA]</scope>
    <source>
        <strain evidence="1 2">DSM 17855</strain>
    </source>
</reference>
<accession>B6VT24</accession>
<dbReference type="Proteomes" id="UP000004849">
    <property type="component" value="Unassembled WGS sequence"/>
</dbReference>
<gene>
    <name evidence="1" type="ORF">BACDOR_00594</name>
</gene>
<dbReference type="AlphaFoldDB" id="B6VT24"/>
<reference evidence="1 2" key="2">
    <citation type="submission" date="2008-10" db="EMBL/GenBank/DDBJ databases">
        <authorList>
            <person name="Fulton L."/>
            <person name="Clifton S."/>
            <person name="Fulton B."/>
            <person name="Xu J."/>
            <person name="Minx P."/>
            <person name="Pepin K.H."/>
            <person name="Johnson M."/>
            <person name="Thiruvilangam P."/>
            <person name="Bhonagiri V."/>
            <person name="Nash W.E."/>
            <person name="Mardis E.R."/>
            <person name="Wilson R.K."/>
        </authorList>
    </citation>
    <scope>NUCLEOTIDE SEQUENCE [LARGE SCALE GENOMIC DNA]</scope>
    <source>
        <strain evidence="1 2">DSM 17855</strain>
    </source>
</reference>